<protein>
    <recommendedName>
        <fullName evidence="4">DUF2079 domain-containing protein</fullName>
    </recommendedName>
</protein>
<dbReference type="Proteomes" id="UP000245657">
    <property type="component" value="Unassembled WGS sequence"/>
</dbReference>
<keyword evidence="1" id="KW-1133">Transmembrane helix</keyword>
<feature type="transmembrane region" description="Helical" evidence="1">
    <location>
        <begin position="76"/>
        <end position="94"/>
    </location>
</feature>
<feature type="transmembrane region" description="Helical" evidence="1">
    <location>
        <begin position="340"/>
        <end position="363"/>
    </location>
</feature>
<feature type="transmembrane region" description="Helical" evidence="1">
    <location>
        <begin position="213"/>
        <end position="236"/>
    </location>
</feature>
<evidence type="ECO:0008006" key="4">
    <source>
        <dbReference type="Google" id="ProtNLM"/>
    </source>
</evidence>
<organism evidence="2 3">
    <name type="scientific">Methanospirillum lacunae</name>
    <dbReference type="NCBI Taxonomy" id="668570"/>
    <lineage>
        <taxon>Archaea</taxon>
        <taxon>Methanobacteriati</taxon>
        <taxon>Methanobacteriota</taxon>
        <taxon>Stenosarchaea group</taxon>
        <taxon>Methanomicrobia</taxon>
        <taxon>Methanomicrobiales</taxon>
        <taxon>Methanospirillaceae</taxon>
        <taxon>Methanospirillum</taxon>
    </lineage>
</organism>
<keyword evidence="3" id="KW-1185">Reference proteome</keyword>
<dbReference type="Pfam" id="PF09852">
    <property type="entry name" value="DUF2079"/>
    <property type="match status" value="1"/>
</dbReference>
<dbReference type="InterPro" id="IPR018650">
    <property type="entry name" value="STSV1_Orf64"/>
</dbReference>
<evidence type="ECO:0000313" key="2">
    <source>
        <dbReference type="EMBL" id="PWR70152.1"/>
    </source>
</evidence>
<evidence type="ECO:0000313" key="3">
    <source>
        <dbReference type="Proteomes" id="UP000245657"/>
    </source>
</evidence>
<proteinExistence type="predicted"/>
<gene>
    <name evidence="2" type="ORF">DK846_15545</name>
</gene>
<feature type="transmembrane region" description="Helical" evidence="1">
    <location>
        <begin position="126"/>
        <end position="143"/>
    </location>
</feature>
<feature type="transmembrane region" description="Helical" evidence="1">
    <location>
        <begin position="174"/>
        <end position="201"/>
    </location>
</feature>
<feature type="transmembrane region" description="Helical" evidence="1">
    <location>
        <begin position="12"/>
        <end position="31"/>
    </location>
</feature>
<feature type="transmembrane region" description="Helical" evidence="1">
    <location>
        <begin position="149"/>
        <end position="167"/>
    </location>
</feature>
<feature type="transmembrane region" description="Helical" evidence="1">
    <location>
        <begin position="311"/>
        <end position="328"/>
    </location>
</feature>
<reference evidence="2 3" key="1">
    <citation type="submission" date="2018-05" db="EMBL/GenBank/DDBJ databases">
        <title>Draft genome of Methanospirillum lacunae Ki8-1.</title>
        <authorList>
            <person name="Dueholm M.S."/>
            <person name="Nielsen P.H."/>
            <person name="Bakmann L.F."/>
            <person name="Otzen D.E."/>
        </authorList>
    </citation>
    <scope>NUCLEOTIDE SEQUENCE [LARGE SCALE GENOMIC DNA]</scope>
    <source>
        <strain evidence="2 3">Ki8-1</strain>
    </source>
</reference>
<keyword evidence="1" id="KW-0472">Membrane</keyword>
<feature type="transmembrane region" description="Helical" evidence="1">
    <location>
        <begin position="100"/>
        <end position="119"/>
    </location>
</feature>
<keyword evidence="1" id="KW-0812">Transmembrane</keyword>
<sequence>MKFISANLNRYDIIFLLFLSFYILFFSWYSILKLNTFQMNHDLGIFSQALWSTVTEGTFFFNSLENTINAGVTSHFGVHTSPILAALLPVYALAPGVKTLLVVQSILLGLGAVPIYLTAKKILGNPGALIISLVYFLYPGLHGVNLTDFHEIAFLPLFLGFFLYACVLQRTRWIFLFGLLCLLIKEDVAVIILCASLYGVYVSRIQNRICFKTFLVLSIISAAWVIAAFFVIMPAFSPVHELISTTFISQYYQLGTHSDFDQMPRIIYFIELFGPLLFLPLLSPEILIISIPSFAEIFLSQSGFFNIGAQYSSLVVMPLFFATIFSLRKIQKKTDGNTHHFFEILLIGLVASSVISCCIYSPAVTINAILDAPEDMHADSDWFIKGVSQIPDTASVSTQANLVPFFSDRMNVYEDQINNADYIVFLTKFVNSKPYVDGIQDITRSYRCIYKENGLYIFKQTSLT</sequence>
<accession>A0A2V2MPX3</accession>
<dbReference type="AlphaFoldDB" id="A0A2V2MPX3"/>
<dbReference type="EMBL" id="QGMY01000016">
    <property type="protein sequence ID" value="PWR70152.1"/>
    <property type="molecule type" value="Genomic_DNA"/>
</dbReference>
<evidence type="ECO:0000256" key="1">
    <source>
        <dbReference type="SAM" id="Phobius"/>
    </source>
</evidence>
<name>A0A2V2MPX3_9EURY</name>
<comment type="caution">
    <text evidence="2">The sequence shown here is derived from an EMBL/GenBank/DDBJ whole genome shotgun (WGS) entry which is preliminary data.</text>
</comment>
<feature type="transmembrane region" description="Helical" evidence="1">
    <location>
        <begin position="266"/>
        <end position="291"/>
    </location>
</feature>